<dbReference type="InterPro" id="IPR015946">
    <property type="entry name" value="KH_dom-like_a/b"/>
</dbReference>
<sequence>MPTRSAKADWQGEFKRGGGSVSTETGVLDAQYNFSGRFESGSGTNPEELLAASHASCFTMALSVGLTQAGNPPESLATEAKVTVDQVDGGFGITKIHLSVTGKVPGLDAAGFEEAAQGAKANCPLSKALASVPEITLETSFEA</sequence>
<feature type="compositionally biased region" description="Basic and acidic residues" evidence="1">
    <location>
        <begin position="1"/>
        <end position="16"/>
    </location>
</feature>
<dbReference type="PANTHER" id="PTHR42830:SF1">
    <property type="entry name" value="OSMOTICALLY INDUCIBLE FAMILY PROTEIN"/>
    <property type="match status" value="1"/>
</dbReference>
<dbReference type="Pfam" id="PF02566">
    <property type="entry name" value="OsmC"/>
    <property type="match status" value="1"/>
</dbReference>
<organism evidence="2 3">
    <name type="scientific">Solirubrobacter pauli</name>
    <dbReference type="NCBI Taxonomy" id="166793"/>
    <lineage>
        <taxon>Bacteria</taxon>
        <taxon>Bacillati</taxon>
        <taxon>Actinomycetota</taxon>
        <taxon>Thermoleophilia</taxon>
        <taxon>Solirubrobacterales</taxon>
        <taxon>Solirubrobacteraceae</taxon>
        <taxon>Solirubrobacter</taxon>
    </lineage>
</organism>
<feature type="region of interest" description="Disordered" evidence="1">
    <location>
        <begin position="1"/>
        <end position="22"/>
    </location>
</feature>
<dbReference type="RefSeq" id="WP_121248764.1">
    <property type="nucleotide sequence ID" value="NZ_RBIL01000001.1"/>
</dbReference>
<dbReference type="InterPro" id="IPR019904">
    <property type="entry name" value="Peroxiredoxin_OsmC"/>
</dbReference>
<dbReference type="GO" id="GO:0006979">
    <property type="term" value="P:response to oxidative stress"/>
    <property type="evidence" value="ECO:0007669"/>
    <property type="project" value="InterPro"/>
</dbReference>
<accession>A0A660LBP2</accession>
<reference evidence="2 3" key="1">
    <citation type="submission" date="2018-10" db="EMBL/GenBank/DDBJ databases">
        <title>Genomic Encyclopedia of Archaeal and Bacterial Type Strains, Phase II (KMG-II): from individual species to whole genera.</title>
        <authorList>
            <person name="Goeker M."/>
        </authorList>
    </citation>
    <scope>NUCLEOTIDE SEQUENCE [LARGE SCALE GENOMIC DNA]</scope>
    <source>
        <strain evidence="2 3">DSM 14954</strain>
    </source>
</reference>
<dbReference type="Gene3D" id="3.30.300.20">
    <property type="match status" value="1"/>
</dbReference>
<dbReference type="AlphaFoldDB" id="A0A660LBP2"/>
<dbReference type="NCBIfam" id="TIGR03562">
    <property type="entry name" value="osmo_induc_OsmC"/>
    <property type="match status" value="1"/>
</dbReference>
<dbReference type="EMBL" id="RBIL01000001">
    <property type="protein sequence ID" value="RKQ91283.1"/>
    <property type="molecule type" value="Genomic_DNA"/>
</dbReference>
<comment type="caution">
    <text evidence="2">The sequence shown here is derived from an EMBL/GenBank/DDBJ whole genome shotgun (WGS) entry which is preliminary data.</text>
</comment>
<protein>
    <submittedName>
        <fullName evidence="2">Osmotically inducible protein OsmC</fullName>
    </submittedName>
</protein>
<evidence type="ECO:0000256" key="1">
    <source>
        <dbReference type="SAM" id="MobiDB-lite"/>
    </source>
</evidence>
<proteinExistence type="predicted"/>
<evidence type="ECO:0000313" key="2">
    <source>
        <dbReference type="EMBL" id="RKQ91283.1"/>
    </source>
</evidence>
<dbReference type="InterPro" id="IPR036102">
    <property type="entry name" value="OsmC/Ohrsf"/>
</dbReference>
<keyword evidence="3" id="KW-1185">Reference proteome</keyword>
<gene>
    <name evidence="2" type="ORF">C8N24_1105</name>
</gene>
<dbReference type="OrthoDB" id="9807532at2"/>
<dbReference type="SUPFAM" id="SSF82784">
    <property type="entry name" value="OsmC-like"/>
    <property type="match status" value="1"/>
</dbReference>
<dbReference type="GO" id="GO:0004601">
    <property type="term" value="F:peroxidase activity"/>
    <property type="evidence" value="ECO:0007669"/>
    <property type="project" value="InterPro"/>
</dbReference>
<dbReference type="InterPro" id="IPR003718">
    <property type="entry name" value="OsmC/Ohr_fam"/>
</dbReference>
<dbReference type="Proteomes" id="UP000278962">
    <property type="component" value="Unassembled WGS sequence"/>
</dbReference>
<dbReference type="InterPro" id="IPR052707">
    <property type="entry name" value="OsmC_Ohr_Peroxiredoxin"/>
</dbReference>
<evidence type="ECO:0000313" key="3">
    <source>
        <dbReference type="Proteomes" id="UP000278962"/>
    </source>
</evidence>
<dbReference type="PANTHER" id="PTHR42830">
    <property type="entry name" value="OSMOTICALLY INDUCIBLE FAMILY PROTEIN"/>
    <property type="match status" value="1"/>
</dbReference>
<name>A0A660LBP2_9ACTN</name>